<dbReference type="PANTHER" id="PTHR38137:SF2">
    <property type="entry name" value="PRC-BARREL DOMAIN-CONTAINING PROTEIN"/>
    <property type="match status" value="1"/>
</dbReference>
<proteinExistence type="predicted"/>
<evidence type="ECO:0000259" key="1">
    <source>
        <dbReference type="Pfam" id="PF05239"/>
    </source>
</evidence>
<dbReference type="EMBL" id="FOTS01000019">
    <property type="protein sequence ID" value="SFL81600.1"/>
    <property type="molecule type" value="Genomic_DNA"/>
</dbReference>
<dbReference type="Proteomes" id="UP000199520">
    <property type="component" value="Unassembled WGS sequence"/>
</dbReference>
<evidence type="ECO:0000313" key="3">
    <source>
        <dbReference type="Proteomes" id="UP000199520"/>
    </source>
</evidence>
<dbReference type="AlphaFoldDB" id="A0A1I4KS77"/>
<feature type="domain" description="PRC-barrel" evidence="1">
    <location>
        <begin position="87"/>
        <end position="155"/>
    </location>
</feature>
<dbReference type="RefSeq" id="WP_090937228.1">
    <property type="nucleotide sequence ID" value="NZ_FOTS01000019.1"/>
</dbReference>
<accession>A0A1I4KS77</accession>
<dbReference type="Gene3D" id="2.30.30.240">
    <property type="entry name" value="PRC-barrel domain"/>
    <property type="match status" value="2"/>
</dbReference>
<dbReference type="OrthoDB" id="1707618at2"/>
<gene>
    <name evidence="2" type="ORF">SAMN04490355_101969</name>
</gene>
<feature type="domain" description="PRC-barrel" evidence="1">
    <location>
        <begin position="2"/>
        <end position="70"/>
    </location>
</feature>
<dbReference type="SUPFAM" id="SSF50346">
    <property type="entry name" value="PRC-barrel domain"/>
    <property type="match status" value="1"/>
</dbReference>
<reference evidence="3" key="1">
    <citation type="submission" date="2016-10" db="EMBL/GenBank/DDBJ databases">
        <authorList>
            <person name="Varghese N."/>
            <person name="Submissions S."/>
        </authorList>
    </citation>
    <scope>NUCLEOTIDE SEQUENCE [LARGE SCALE GENOMIC DNA]</scope>
    <source>
        <strain evidence="3">DSM 13327</strain>
    </source>
</reference>
<keyword evidence="3" id="KW-1185">Reference proteome</keyword>
<evidence type="ECO:0000313" key="2">
    <source>
        <dbReference type="EMBL" id="SFL81600.1"/>
    </source>
</evidence>
<organism evidence="2 3">
    <name type="scientific">Pelosinus propionicus DSM 13327</name>
    <dbReference type="NCBI Taxonomy" id="1123291"/>
    <lineage>
        <taxon>Bacteria</taxon>
        <taxon>Bacillati</taxon>
        <taxon>Bacillota</taxon>
        <taxon>Negativicutes</taxon>
        <taxon>Selenomonadales</taxon>
        <taxon>Sporomusaceae</taxon>
        <taxon>Pelosinus</taxon>
    </lineage>
</organism>
<name>A0A1I4KS77_9FIRM</name>
<sequence>MHRLQDLLGLPLLETETGTQIGQIKDVVLHIEDAKVQGVTLDEEKQSSFEMGIAYVDLLSVGRDAVMIRNHSVVHQCASIFEITINYYVKDLFKKEIITDDGLRLGMLVDVFFDASTGELKWYQVSDSIVSDLLYGRRVMPLPKLQIVGKDTVIVPGEMEKLLHKEE</sequence>
<dbReference type="InterPro" id="IPR027275">
    <property type="entry name" value="PRC-brl_dom"/>
</dbReference>
<protein>
    <submittedName>
        <fullName evidence="2">Uncharacterized protein YrrD, contains PRC-barrel domain</fullName>
    </submittedName>
</protein>
<dbReference type="STRING" id="1123291.SAMN04490355_101969"/>
<dbReference type="Pfam" id="PF05239">
    <property type="entry name" value="PRC"/>
    <property type="match status" value="2"/>
</dbReference>
<dbReference type="InterPro" id="IPR011033">
    <property type="entry name" value="PRC_barrel-like_sf"/>
</dbReference>
<dbReference type="PANTHER" id="PTHR38137">
    <property type="entry name" value="PRC-BARREL DOMAIN PROTEIN"/>
    <property type="match status" value="1"/>
</dbReference>